<accession>A0AAV6LVJ1</accession>
<reference evidence="1 2" key="1">
    <citation type="journal article" date="2021" name="Hortic Res">
        <title>The domestication of Cucurbita argyrosperma as revealed by the genome of its wild relative.</title>
        <authorList>
            <person name="Barrera-Redondo J."/>
            <person name="Sanchez-de la Vega G."/>
            <person name="Aguirre-Liguori J.A."/>
            <person name="Castellanos-Morales G."/>
            <person name="Gutierrez-Guerrero Y.T."/>
            <person name="Aguirre-Dugua X."/>
            <person name="Aguirre-Planter E."/>
            <person name="Tenaillon M.I."/>
            <person name="Lira-Saade R."/>
            <person name="Eguiarte L.E."/>
        </authorList>
    </citation>
    <scope>NUCLEOTIDE SEQUENCE [LARGE SCALE GENOMIC DNA]</scope>
    <source>
        <strain evidence="1">JBR-2021</strain>
    </source>
</reference>
<evidence type="ECO:0000313" key="1">
    <source>
        <dbReference type="EMBL" id="KAG6570935.1"/>
    </source>
</evidence>
<dbReference type="EMBL" id="JAGKQH010000020">
    <property type="protein sequence ID" value="KAG6570935.1"/>
    <property type="molecule type" value="Genomic_DNA"/>
</dbReference>
<keyword evidence="2" id="KW-1185">Reference proteome</keyword>
<sequence>MDLHYAMSLQWPLTNKWLPRWPLTACQVDSNVMICQNYSFMNPEDLHLLRDGPCRIPPSSCIGMIESSPFFELTTNDSTFFTSCAPHITPPSFFSLSLNDWFEVNSSPKILRVSRLG</sequence>
<protein>
    <submittedName>
        <fullName evidence="1">Uncharacterized protein</fullName>
    </submittedName>
</protein>
<dbReference type="Proteomes" id="UP000685013">
    <property type="component" value="Chromosome 20"/>
</dbReference>
<comment type="caution">
    <text evidence="1">The sequence shown here is derived from an EMBL/GenBank/DDBJ whole genome shotgun (WGS) entry which is preliminary data.</text>
</comment>
<proteinExistence type="predicted"/>
<organism evidence="1 2">
    <name type="scientific">Cucurbita argyrosperma subsp. sororia</name>
    <dbReference type="NCBI Taxonomy" id="37648"/>
    <lineage>
        <taxon>Eukaryota</taxon>
        <taxon>Viridiplantae</taxon>
        <taxon>Streptophyta</taxon>
        <taxon>Embryophyta</taxon>
        <taxon>Tracheophyta</taxon>
        <taxon>Spermatophyta</taxon>
        <taxon>Magnoliopsida</taxon>
        <taxon>eudicotyledons</taxon>
        <taxon>Gunneridae</taxon>
        <taxon>Pentapetalae</taxon>
        <taxon>rosids</taxon>
        <taxon>fabids</taxon>
        <taxon>Cucurbitales</taxon>
        <taxon>Cucurbitaceae</taxon>
        <taxon>Cucurbiteae</taxon>
        <taxon>Cucurbita</taxon>
    </lineage>
</organism>
<gene>
    <name evidence="1" type="ORF">SDJN03_29850</name>
</gene>
<evidence type="ECO:0000313" key="2">
    <source>
        <dbReference type="Proteomes" id="UP000685013"/>
    </source>
</evidence>
<name>A0AAV6LVJ1_9ROSI</name>
<dbReference type="AlphaFoldDB" id="A0AAV6LVJ1"/>
<feature type="non-terminal residue" evidence="1">
    <location>
        <position position="1"/>
    </location>
</feature>